<evidence type="ECO:0000313" key="10">
    <source>
        <dbReference type="Proteomes" id="UP000215694"/>
    </source>
</evidence>
<keyword evidence="1 6" id="KW-0813">Transport</keyword>
<evidence type="ECO:0000256" key="5">
    <source>
        <dbReference type="ARBA" id="ARBA00023014"/>
    </source>
</evidence>
<dbReference type="OrthoDB" id="9803319at2"/>
<accession>A0A371J5K2</accession>
<feature type="region of interest" description="Disordered" evidence="7">
    <location>
        <begin position="43"/>
        <end position="62"/>
    </location>
</feature>
<keyword evidence="10" id="KW-1185">Reference proteome</keyword>
<dbReference type="SUPFAM" id="SSF54862">
    <property type="entry name" value="4Fe-4S ferredoxins"/>
    <property type="match status" value="1"/>
</dbReference>
<name>A0A371J5K2_9FIRM</name>
<keyword evidence="2 6" id="KW-0479">Metal-binding</keyword>
<evidence type="ECO:0000256" key="1">
    <source>
        <dbReference type="ARBA" id="ARBA00022448"/>
    </source>
</evidence>
<dbReference type="Pfam" id="PF13370">
    <property type="entry name" value="Fer4_13"/>
    <property type="match status" value="1"/>
</dbReference>
<evidence type="ECO:0000259" key="8">
    <source>
        <dbReference type="PROSITE" id="PS51379"/>
    </source>
</evidence>
<dbReference type="RefSeq" id="WP_094365956.1">
    <property type="nucleotide sequence ID" value="NZ_NOJY02000009.1"/>
</dbReference>
<protein>
    <recommendedName>
        <fullName evidence="6">Ferredoxin</fullName>
    </recommendedName>
</protein>
<dbReference type="InterPro" id="IPR051269">
    <property type="entry name" value="Fe-S_cluster_ET"/>
</dbReference>
<dbReference type="PROSITE" id="PS51379">
    <property type="entry name" value="4FE4S_FER_2"/>
    <property type="match status" value="1"/>
</dbReference>
<keyword evidence="5 6" id="KW-0411">Iron-sulfur</keyword>
<gene>
    <name evidence="9" type="ORF">CHL78_006895</name>
</gene>
<evidence type="ECO:0000256" key="2">
    <source>
        <dbReference type="ARBA" id="ARBA00022723"/>
    </source>
</evidence>
<proteinExistence type="predicted"/>
<dbReference type="InterPro" id="IPR017896">
    <property type="entry name" value="4Fe4S_Fe-S-bd"/>
</dbReference>
<dbReference type="Gene3D" id="3.30.70.20">
    <property type="match status" value="1"/>
</dbReference>
<keyword evidence="3 6" id="KW-0249">Electron transport</keyword>
<sequence>MKAKVDKDTCIGCGACPGICPEIFEMDDDGLAVAKDSVIPEDLEESAQEARDGCPVDAIDID</sequence>
<comment type="function">
    <text evidence="6">Ferredoxins are iron-sulfur proteins that transfer electrons in a wide variety of metabolic reactions.</text>
</comment>
<dbReference type="PANTHER" id="PTHR36923">
    <property type="entry name" value="FERREDOXIN"/>
    <property type="match status" value="1"/>
</dbReference>
<dbReference type="PRINTS" id="PR00352">
    <property type="entry name" value="3FE4SFRDOXIN"/>
</dbReference>
<dbReference type="GO" id="GO:0051536">
    <property type="term" value="F:iron-sulfur cluster binding"/>
    <property type="evidence" value="ECO:0007669"/>
    <property type="project" value="UniProtKB-KW"/>
</dbReference>
<organism evidence="9 10">
    <name type="scientific">Romboutsia weinsteinii</name>
    <dbReference type="NCBI Taxonomy" id="2020949"/>
    <lineage>
        <taxon>Bacteria</taxon>
        <taxon>Bacillati</taxon>
        <taxon>Bacillota</taxon>
        <taxon>Clostridia</taxon>
        <taxon>Peptostreptococcales</taxon>
        <taxon>Peptostreptococcaceae</taxon>
        <taxon>Romboutsia</taxon>
    </lineage>
</organism>
<dbReference type="GO" id="GO:0005506">
    <property type="term" value="F:iron ion binding"/>
    <property type="evidence" value="ECO:0007669"/>
    <property type="project" value="UniProtKB-UniRule"/>
</dbReference>
<comment type="caution">
    <text evidence="9">The sequence shown here is derived from an EMBL/GenBank/DDBJ whole genome shotgun (WGS) entry which is preliminary data.</text>
</comment>
<dbReference type="EMBL" id="NOJY02000009">
    <property type="protein sequence ID" value="RDY28025.1"/>
    <property type="molecule type" value="Genomic_DNA"/>
</dbReference>
<dbReference type="AlphaFoldDB" id="A0A371J5K2"/>
<dbReference type="Proteomes" id="UP000215694">
    <property type="component" value="Unassembled WGS sequence"/>
</dbReference>
<reference evidence="9 10" key="1">
    <citation type="journal article" date="2017" name="Genome Announc.">
        <title>Draft Genome Sequence of Romboutsia weinsteinii sp. nov. Strain CCRI-19649(T) Isolated from Surface Water.</title>
        <authorList>
            <person name="Maheux A.F."/>
            <person name="Boudreau D.K."/>
            <person name="Berube E."/>
            <person name="Boissinot M."/>
            <person name="Cantin P."/>
            <person name="Raymond F."/>
            <person name="Corbeil J."/>
            <person name="Omar R.F."/>
            <person name="Bergeron M.G."/>
        </authorList>
    </citation>
    <scope>NUCLEOTIDE SEQUENCE [LARGE SCALE GENOMIC DNA]</scope>
    <source>
        <strain evidence="9 10">CCRI-19649</strain>
    </source>
</reference>
<evidence type="ECO:0000313" key="9">
    <source>
        <dbReference type="EMBL" id="RDY28025.1"/>
    </source>
</evidence>
<keyword evidence="4 6" id="KW-0408">Iron</keyword>
<feature type="domain" description="4Fe-4S ferredoxin-type" evidence="8">
    <location>
        <begin position="1"/>
        <end position="29"/>
    </location>
</feature>
<evidence type="ECO:0000256" key="3">
    <source>
        <dbReference type="ARBA" id="ARBA00022982"/>
    </source>
</evidence>
<dbReference type="PANTHER" id="PTHR36923:SF3">
    <property type="entry name" value="FERREDOXIN"/>
    <property type="match status" value="1"/>
</dbReference>
<dbReference type="InterPro" id="IPR001080">
    <property type="entry name" value="3Fe4S_ferredoxin"/>
</dbReference>
<dbReference type="GO" id="GO:0009055">
    <property type="term" value="F:electron transfer activity"/>
    <property type="evidence" value="ECO:0007669"/>
    <property type="project" value="UniProtKB-UniRule"/>
</dbReference>
<evidence type="ECO:0000256" key="7">
    <source>
        <dbReference type="SAM" id="MobiDB-lite"/>
    </source>
</evidence>
<evidence type="ECO:0000256" key="4">
    <source>
        <dbReference type="ARBA" id="ARBA00023004"/>
    </source>
</evidence>
<evidence type="ECO:0000256" key="6">
    <source>
        <dbReference type="RuleBase" id="RU368020"/>
    </source>
</evidence>